<name>A0A087T5F1_STEMI</name>
<feature type="non-terminal residue" evidence="2">
    <location>
        <position position="104"/>
    </location>
</feature>
<sequence>MVVAEKKLQFAGLDDEEEEEEETDGAGPEASISKAEDDEPNDSEIRAAAEKVVEEVISKATETVAEQMEKDTPSLTFPGLPSIQIDTVKSAPPSPESEEELPQP</sequence>
<proteinExistence type="predicted"/>
<reference evidence="2 3" key="1">
    <citation type="submission" date="2013-11" db="EMBL/GenBank/DDBJ databases">
        <title>Genome sequencing of Stegodyphus mimosarum.</title>
        <authorList>
            <person name="Bechsgaard J."/>
        </authorList>
    </citation>
    <scope>NUCLEOTIDE SEQUENCE [LARGE SCALE GENOMIC DNA]</scope>
</reference>
<protein>
    <submittedName>
        <fullName evidence="2">Uncharacterized protein</fullName>
    </submittedName>
</protein>
<evidence type="ECO:0000313" key="3">
    <source>
        <dbReference type="Proteomes" id="UP000054359"/>
    </source>
</evidence>
<accession>A0A087T5F1</accession>
<keyword evidence="3" id="KW-1185">Reference proteome</keyword>
<dbReference type="AlphaFoldDB" id="A0A087T5F1"/>
<dbReference type="OrthoDB" id="6434894at2759"/>
<dbReference type="Proteomes" id="UP000054359">
    <property type="component" value="Unassembled WGS sequence"/>
</dbReference>
<evidence type="ECO:0000256" key="1">
    <source>
        <dbReference type="SAM" id="MobiDB-lite"/>
    </source>
</evidence>
<feature type="region of interest" description="Disordered" evidence="1">
    <location>
        <begin position="65"/>
        <end position="104"/>
    </location>
</feature>
<evidence type="ECO:0000313" key="2">
    <source>
        <dbReference type="EMBL" id="KFM60340.1"/>
    </source>
</evidence>
<feature type="compositionally biased region" description="Acidic residues" evidence="1">
    <location>
        <begin position="13"/>
        <end position="24"/>
    </location>
</feature>
<feature type="region of interest" description="Disordered" evidence="1">
    <location>
        <begin position="1"/>
        <end position="44"/>
    </location>
</feature>
<dbReference type="EMBL" id="KK113500">
    <property type="protein sequence ID" value="KFM60340.1"/>
    <property type="molecule type" value="Genomic_DNA"/>
</dbReference>
<organism evidence="2 3">
    <name type="scientific">Stegodyphus mimosarum</name>
    <name type="common">African social velvet spider</name>
    <dbReference type="NCBI Taxonomy" id="407821"/>
    <lineage>
        <taxon>Eukaryota</taxon>
        <taxon>Metazoa</taxon>
        <taxon>Ecdysozoa</taxon>
        <taxon>Arthropoda</taxon>
        <taxon>Chelicerata</taxon>
        <taxon>Arachnida</taxon>
        <taxon>Araneae</taxon>
        <taxon>Araneomorphae</taxon>
        <taxon>Entelegynae</taxon>
        <taxon>Eresoidea</taxon>
        <taxon>Eresidae</taxon>
        <taxon>Stegodyphus</taxon>
    </lineage>
</organism>
<gene>
    <name evidence="2" type="ORF">X975_02469</name>
</gene>